<dbReference type="EMBL" id="CP165625">
    <property type="protein sequence ID" value="XDU96269.1"/>
    <property type="molecule type" value="Genomic_DNA"/>
</dbReference>
<dbReference type="RefSeq" id="WP_367752258.1">
    <property type="nucleotide sequence ID" value="NZ_CP165625.1"/>
</dbReference>
<sequence length="170" mass="20032">MEKYLRQLISIVFEDQKEIFTGFLIDWTEDWILLKNNPFDFIIDGYTILKNKNVKSIIQDEDYEFTERVIKLKGLKTSAEEIIPLNDLPSIINYLAIKHEIFQISKKSNKAVYLGKLIEIDEKELIIDFLGTEGKFDGEMSFKLNKIRVIEFDTDYINSLKLIVNEEKKK</sequence>
<organism evidence="1">
    <name type="scientific">Flavobacterium sp. WC2409</name>
    <dbReference type="NCBI Taxonomy" id="3234139"/>
    <lineage>
        <taxon>Bacteria</taxon>
        <taxon>Pseudomonadati</taxon>
        <taxon>Bacteroidota</taxon>
        <taxon>Flavobacteriia</taxon>
        <taxon>Flavobacteriales</taxon>
        <taxon>Flavobacteriaceae</taxon>
        <taxon>Flavobacterium</taxon>
    </lineage>
</organism>
<name>A0AB39W6H3_9FLAO</name>
<evidence type="ECO:0008006" key="2">
    <source>
        <dbReference type="Google" id="ProtNLM"/>
    </source>
</evidence>
<gene>
    <name evidence="1" type="ORF">AB3G34_03970</name>
</gene>
<accession>A0AB39W6H3</accession>
<reference evidence="1" key="1">
    <citation type="submission" date="2024-07" db="EMBL/GenBank/DDBJ databases">
        <authorList>
            <person name="Biller S.J."/>
        </authorList>
    </citation>
    <scope>NUCLEOTIDE SEQUENCE</scope>
    <source>
        <strain evidence="1">WC2409</strain>
    </source>
</reference>
<evidence type="ECO:0000313" key="1">
    <source>
        <dbReference type="EMBL" id="XDU96269.1"/>
    </source>
</evidence>
<protein>
    <recommendedName>
        <fullName evidence="2">Ribosome maturation factor RimP</fullName>
    </recommendedName>
</protein>
<dbReference type="AlphaFoldDB" id="A0AB39W6H3"/>
<proteinExistence type="predicted"/>